<reference evidence="1" key="1">
    <citation type="journal article" date="2023" name="Insect Mol. Biol.">
        <title>Genome sequencing provides insights into the evolution of gene families encoding plant cell wall-degrading enzymes in longhorned beetles.</title>
        <authorList>
            <person name="Shin N.R."/>
            <person name="Okamura Y."/>
            <person name="Kirsch R."/>
            <person name="Pauchet Y."/>
        </authorList>
    </citation>
    <scope>NUCLEOTIDE SEQUENCE</scope>
    <source>
        <strain evidence="1">AMC_N1</strain>
    </source>
</reference>
<comment type="caution">
    <text evidence="1">The sequence shown here is derived from an EMBL/GenBank/DDBJ whole genome shotgun (WGS) entry which is preliminary data.</text>
</comment>
<accession>A0AAV8YBM6</accession>
<keyword evidence="2" id="KW-1185">Reference proteome</keyword>
<dbReference type="EMBL" id="JAPWTK010000137">
    <property type="protein sequence ID" value="KAJ8948412.1"/>
    <property type="molecule type" value="Genomic_DNA"/>
</dbReference>
<gene>
    <name evidence="1" type="ORF">NQ318_009923</name>
</gene>
<dbReference type="AlphaFoldDB" id="A0AAV8YBM6"/>
<sequence length="85" mass="9277">MALLTAIIHINFEQLANRDEAYAILKESRINICADILNNIDPDPSLLDTVTLKGTRFESDGGSEPADRRGLSALLSTIEKSYGTV</sequence>
<evidence type="ECO:0000313" key="1">
    <source>
        <dbReference type="EMBL" id="KAJ8948412.1"/>
    </source>
</evidence>
<name>A0AAV8YBM6_9CUCU</name>
<evidence type="ECO:0000313" key="2">
    <source>
        <dbReference type="Proteomes" id="UP001162162"/>
    </source>
</evidence>
<organism evidence="1 2">
    <name type="scientific">Aromia moschata</name>
    <dbReference type="NCBI Taxonomy" id="1265417"/>
    <lineage>
        <taxon>Eukaryota</taxon>
        <taxon>Metazoa</taxon>
        <taxon>Ecdysozoa</taxon>
        <taxon>Arthropoda</taxon>
        <taxon>Hexapoda</taxon>
        <taxon>Insecta</taxon>
        <taxon>Pterygota</taxon>
        <taxon>Neoptera</taxon>
        <taxon>Endopterygota</taxon>
        <taxon>Coleoptera</taxon>
        <taxon>Polyphaga</taxon>
        <taxon>Cucujiformia</taxon>
        <taxon>Chrysomeloidea</taxon>
        <taxon>Cerambycidae</taxon>
        <taxon>Cerambycinae</taxon>
        <taxon>Callichromatini</taxon>
        <taxon>Aromia</taxon>
    </lineage>
</organism>
<proteinExistence type="predicted"/>
<dbReference type="Proteomes" id="UP001162162">
    <property type="component" value="Unassembled WGS sequence"/>
</dbReference>
<protein>
    <submittedName>
        <fullName evidence="1">Uncharacterized protein</fullName>
    </submittedName>
</protein>